<feature type="coiled-coil region" evidence="2">
    <location>
        <begin position="91"/>
        <end position="205"/>
    </location>
</feature>
<protein>
    <submittedName>
        <fullName evidence="4">Efflux transporter, RND family, MFP subunit</fullName>
    </submittedName>
</protein>
<feature type="domain" description="YknX-like C-terminal permuted SH3-like" evidence="3">
    <location>
        <begin position="328"/>
        <end position="393"/>
    </location>
</feature>
<keyword evidence="5" id="KW-1185">Reference proteome</keyword>
<sequence>MLSRKIKVGLGIVIVGLLAGGGYLVSALQPVAVRTAAAVATDLTVTVRGTGDVEAAAPDRVYAEAGGKLVAVPVAAGDRVAPGDLLAVFDTAALQDRLALAAAERRTLEAQQAELAEQNRVALELAALELEQAGTNLERAEFLHAQQVIPDAELEAARRAREAAALNLARAEAGKLALDTVAARLDAARTAERQAERQLRQARVTAASAGVILERMVEPGAVVAPGAPLFVVGDPEILRVVAEIEPRDAGLVAAGQTVRIRHLAGGAPVASGRVTRVVPSGTVTVSALGVKESKARVEIEVVEGARELKPGFQVNVEIIVDEAPGETVVPETALFRQDGATFLFVVRDGRAVKTAVTPGRRAAELTEVTGDLKTGESVIVHPGAEVKDGVRVQAR</sequence>
<reference evidence="4 5" key="2">
    <citation type="journal article" date="2008" name="Science">
        <title>Environmental genomics reveals a single-species ecosystem deep within Earth.</title>
        <authorList>
            <person name="Chivian D."/>
            <person name="Brodie E.L."/>
            <person name="Alm E.J."/>
            <person name="Culley D.E."/>
            <person name="Dehal P.S."/>
            <person name="Desantis T.Z."/>
            <person name="Gihring T.M."/>
            <person name="Lapidus A."/>
            <person name="Lin L.H."/>
            <person name="Lowry S.R."/>
            <person name="Moser D.P."/>
            <person name="Richardson P.M."/>
            <person name="Southam G."/>
            <person name="Wanger G."/>
            <person name="Pratt L.M."/>
            <person name="Andersen G.L."/>
            <person name="Hazen T.C."/>
            <person name="Brockman F.J."/>
            <person name="Arkin A.P."/>
            <person name="Onstott T.C."/>
        </authorList>
    </citation>
    <scope>NUCLEOTIDE SEQUENCE [LARGE SCALE GENOMIC DNA]</scope>
    <source>
        <strain evidence="4 5">MP104C</strain>
    </source>
</reference>
<dbReference type="Gene3D" id="2.40.420.20">
    <property type="match status" value="1"/>
</dbReference>
<dbReference type="eggNOG" id="COG0845">
    <property type="taxonomic scope" value="Bacteria"/>
</dbReference>
<dbReference type="PANTHER" id="PTHR30469">
    <property type="entry name" value="MULTIDRUG RESISTANCE PROTEIN MDTA"/>
    <property type="match status" value="1"/>
</dbReference>
<dbReference type="EMBL" id="CP000860">
    <property type="protein sequence ID" value="ACA59658.1"/>
    <property type="molecule type" value="Genomic_DNA"/>
</dbReference>
<gene>
    <name evidence="4" type="ordered locus">Daud_1147</name>
</gene>
<dbReference type="Proteomes" id="UP000008544">
    <property type="component" value="Chromosome"/>
</dbReference>
<evidence type="ECO:0000259" key="3">
    <source>
        <dbReference type="Pfam" id="PF25989"/>
    </source>
</evidence>
<evidence type="ECO:0000313" key="4">
    <source>
        <dbReference type="EMBL" id="ACA59658.1"/>
    </source>
</evidence>
<dbReference type="InterPro" id="IPR058637">
    <property type="entry name" value="YknX-like_C"/>
</dbReference>
<dbReference type="GO" id="GO:0015562">
    <property type="term" value="F:efflux transmembrane transporter activity"/>
    <property type="evidence" value="ECO:0007669"/>
    <property type="project" value="TreeGrafter"/>
</dbReference>
<dbReference type="GO" id="GO:1990281">
    <property type="term" value="C:efflux pump complex"/>
    <property type="evidence" value="ECO:0007669"/>
    <property type="project" value="TreeGrafter"/>
</dbReference>
<reference evidence="5" key="1">
    <citation type="submission" date="2007-10" db="EMBL/GenBank/DDBJ databases">
        <title>Complete sequence of chromosome of Desulforudis audaxviator MP104C.</title>
        <authorList>
            <person name="Copeland A."/>
            <person name="Lucas S."/>
            <person name="Lapidus A."/>
            <person name="Barry K."/>
            <person name="Glavina del Rio T."/>
            <person name="Dalin E."/>
            <person name="Tice H."/>
            <person name="Bruce D."/>
            <person name="Pitluck S."/>
            <person name="Lowry S.R."/>
            <person name="Larimer F."/>
            <person name="Land M.L."/>
            <person name="Hauser L."/>
            <person name="Kyrpides N."/>
            <person name="Ivanova N.N."/>
            <person name="Richardson P."/>
        </authorList>
    </citation>
    <scope>NUCLEOTIDE SEQUENCE [LARGE SCALE GENOMIC DNA]</scope>
    <source>
        <strain evidence="5">MP104C</strain>
    </source>
</reference>
<dbReference type="STRING" id="477974.Daud_1147"/>
<evidence type="ECO:0000313" key="5">
    <source>
        <dbReference type="Proteomes" id="UP000008544"/>
    </source>
</evidence>
<dbReference type="HOGENOM" id="CLU_018816_14_4_9"/>
<dbReference type="KEGG" id="dau:Daud_1147"/>
<comment type="similarity">
    <text evidence="1">Belongs to the membrane fusion protein (MFP) (TC 8.A.1) family.</text>
</comment>
<dbReference type="Gene3D" id="2.40.50.100">
    <property type="match status" value="1"/>
</dbReference>
<dbReference type="PANTHER" id="PTHR30469:SF15">
    <property type="entry name" value="HLYD FAMILY OF SECRETION PROTEINS"/>
    <property type="match status" value="1"/>
</dbReference>
<accession>B1I443</accession>
<dbReference type="AlphaFoldDB" id="B1I443"/>
<dbReference type="RefSeq" id="WP_012302244.1">
    <property type="nucleotide sequence ID" value="NC_010424.1"/>
</dbReference>
<dbReference type="Pfam" id="PF25989">
    <property type="entry name" value="YknX_C"/>
    <property type="match status" value="1"/>
</dbReference>
<keyword evidence="2" id="KW-0175">Coiled coil</keyword>
<dbReference type="InterPro" id="IPR006143">
    <property type="entry name" value="RND_pump_MFP"/>
</dbReference>
<name>B1I443_DESAP</name>
<dbReference type="SUPFAM" id="SSF111369">
    <property type="entry name" value="HlyD-like secretion proteins"/>
    <property type="match status" value="1"/>
</dbReference>
<organism evidence="4 5">
    <name type="scientific">Desulforudis audaxviator (strain MP104C)</name>
    <dbReference type="NCBI Taxonomy" id="477974"/>
    <lineage>
        <taxon>Bacteria</taxon>
        <taxon>Bacillati</taxon>
        <taxon>Bacillota</taxon>
        <taxon>Clostridia</taxon>
        <taxon>Thermoanaerobacterales</taxon>
        <taxon>Candidatus Desulforudaceae</taxon>
        <taxon>Candidatus Desulforudis</taxon>
    </lineage>
</organism>
<dbReference type="NCBIfam" id="TIGR01730">
    <property type="entry name" value="RND_mfp"/>
    <property type="match status" value="1"/>
</dbReference>
<evidence type="ECO:0000256" key="1">
    <source>
        <dbReference type="ARBA" id="ARBA00009477"/>
    </source>
</evidence>
<proteinExistence type="inferred from homology"/>
<dbReference type="OrthoDB" id="9791520at2"/>
<evidence type="ECO:0000256" key="2">
    <source>
        <dbReference type="SAM" id="Coils"/>
    </source>
</evidence>
<dbReference type="Gene3D" id="2.40.30.170">
    <property type="match status" value="1"/>
</dbReference>